<name>A0ABR1FU07_AURAN</name>
<gene>
    <name evidence="2" type="ORF">SO694_00023454</name>
</gene>
<protein>
    <submittedName>
        <fullName evidence="2">Uncharacterized protein</fullName>
    </submittedName>
</protein>
<keyword evidence="3" id="KW-1185">Reference proteome</keyword>
<proteinExistence type="predicted"/>
<feature type="region of interest" description="Disordered" evidence="1">
    <location>
        <begin position="50"/>
        <end position="120"/>
    </location>
</feature>
<evidence type="ECO:0000256" key="1">
    <source>
        <dbReference type="SAM" id="MobiDB-lite"/>
    </source>
</evidence>
<evidence type="ECO:0000313" key="3">
    <source>
        <dbReference type="Proteomes" id="UP001363151"/>
    </source>
</evidence>
<feature type="compositionally biased region" description="Acidic residues" evidence="1">
    <location>
        <begin position="58"/>
        <end position="67"/>
    </location>
</feature>
<dbReference type="Proteomes" id="UP001363151">
    <property type="component" value="Unassembled WGS sequence"/>
</dbReference>
<dbReference type="EMBL" id="JBBJCI010000230">
    <property type="protein sequence ID" value="KAK7238445.1"/>
    <property type="molecule type" value="Genomic_DNA"/>
</dbReference>
<comment type="caution">
    <text evidence="2">The sequence shown here is derived from an EMBL/GenBank/DDBJ whole genome shotgun (WGS) entry which is preliminary data.</text>
</comment>
<evidence type="ECO:0000313" key="2">
    <source>
        <dbReference type="EMBL" id="KAK7238445.1"/>
    </source>
</evidence>
<feature type="region of interest" description="Disordered" evidence="1">
    <location>
        <begin position="1"/>
        <end position="21"/>
    </location>
</feature>
<accession>A0ABR1FU07</accession>
<organism evidence="2 3">
    <name type="scientific">Aureococcus anophagefferens</name>
    <name type="common">Harmful bloom alga</name>
    <dbReference type="NCBI Taxonomy" id="44056"/>
    <lineage>
        <taxon>Eukaryota</taxon>
        <taxon>Sar</taxon>
        <taxon>Stramenopiles</taxon>
        <taxon>Ochrophyta</taxon>
        <taxon>Pelagophyceae</taxon>
        <taxon>Pelagomonadales</taxon>
        <taxon>Pelagomonadaceae</taxon>
        <taxon>Aureococcus</taxon>
    </lineage>
</organism>
<sequence>MKRGLSRSLSTRDDSTTPSNLVVGSALLETGSELAAGAGASDMMFSSAEAPVRAPLGADDELDEDPELGPAPAQPDPPRSPSAARKLWKTDRHSRSPAPVQYLTEQDLIPQSPRDEEDAPSCWFCGITAGCFREDAKPASDADEYWTLSSLLTTDTPPTR</sequence>
<reference evidence="2 3" key="1">
    <citation type="submission" date="2024-03" db="EMBL/GenBank/DDBJ databases">
        <title>Aureococcus anophagefferens CCMP1851 and Kratosvirus quantuckense: Draft genome of a second virus-susceptible host strain in the model system.</title>
        <authorList>
            <person name="Chase E."/>
            <person name="Truchon A.R."/>
            <person name="Schepens W."/>
            <person name="Wilhelm S.W."/>
        </authorList>
    </citation>
    <scope>NUCLEOTIDE SEQUENCE [LARGE SCALE GENOMIC DNA]</scope>
    <source>
        <strain evidence="2 3">CCMP1851</strain>
    </source>
</reference>